<reference evidence="1" key="1">
    <citation type="journal article" date="2023" name="Mol. Biol. Evol.">
        <title>Third-Generation Sequencing Reveals the Adaptive Role of the Epigenome in Three Deep-Sea Polychaetes.</title>
        <authorList>
            <person name="Perez M."/>
            <person name="Aroh O."/>
            <person name="Sun Y."/>
            <person name="Lan Y."/>
            <person name="Juniper S.K."/>
            <person name="Young C.R."/>
            <person name="Angers B."/>
            <person name="Qian P.Y."/>
        </authorList>
    </citation>
    <scope>NUCLEOTIDE SEQUENCE</scope>
    <source>
        <strain evidence="1">R07B-5</strain>
    </source>
</reference>
<dbReference type="EMBL" id="JAODUO010000196">
    <property type="protein sequence ID" value="KAK2186553.1"/>
    <property type="molecule type" value="Genomic_DNA"/>
</dbReference>
<sequence length="107" mass="12690">MISCCPPSYTEAFMMRHLRSIMRITWTDKMTNQEIIERTGLLSMEDLLVKKNLRWTRPLMRMSPHKLPKQVLYSQLSSGHRTTGRPRLQFKATIKRNLKLRDIKTDS</sequence>
<protein>
    <submittedName>
        <fullName evidence="1">Uncharacterized protein</fullName>
    </submittedName>
</protein>
<name>A0AAD9P1Q3_RIDPI</name>
<gene>
    <name evidence="1" type="ORF">NP493_196g01032</name>
</gene>
<dbReference type="Proteomes" id="UP001209878">
    <property type="component" value="Unassembled WGS sequence"/>
</dbReference>
<evidence type="ECO:0000313" key="1">
    <source>
        <dbReference type="EMBL" id="KAK2186553.1"/>
    </source>
</evidence>
<accession>A0AAD9P1Q3</accession>
<dbReference type="PANTHER" id="PTHR47027">
    <property type="entry name" value="REVERSE TRANSCRIPTASE DOMAIN-CONTAINING PROTEIN"/>
    <property type="match status" value="1"/>
</dbReference>
<comment type="caution">
    <text evidence="1">The sequence shown here is derived from an EMBL/GenBank/DDBJ whole genome shotgun (WGS) entry which is preliminary data.</text>
</comment>
<evidence type="ECO:0000313" key="2">
    <source>
        <dbReference type="Proteomes" id="UP001209878"/>
    </source>
</evidence>
<proteinExistence type="predicted"/>
<dbReference type="PANTHER" id="PTHR47027:SF20">
    <property type="entry name" value="REVERSE TRANSCRIPTASE-LIKE PROTEIN WITH RNA-DIRECTED DNA POLYMERASE DOMAIN"/>
    <property type="match status" value="1"/>
</dbReference>
<dbReference type="AlphaFoldDB" id="A0AAD9P1Q3"/>
<keyword evidence="2" id="KW-1185">Reference proteome</keyword>
<organism evidence="1 2">
    <name type="scientific">Ridgeia piscesae</name>
    <name type="common">Tubeworm</name>
    <dbReference type="NCBI Taxonomy" id="27915"/>
    <lineage>
        <taxon>Eukaryota</taxon>
        <taxon>Metazoa</taxon>
        <taxon>Spiralia</taxon>
        <taxon>Lophotrochozoa</taxon>
        <taxon>Annelida</taxon>
        <taxon>Polychaeta</taxon>
        <taxon>Sedentaria</taxon>
        <taxon>Canalipalpata</taxon>
        <taxon>Sabellida</taxon>
        <taxon>Siboglinidae</taxon>
        <taxon>Ridgeia</taxon>
    </lineage>
</organism>